<sequence>MSLTVKSARFMFVATLMSSAGSQALATTASPGSPDTQAAEVQAAGQIAAGQATSILVTAQRSDDRLPDQSGTLIFAGKLGDIAVLGDIPNVPTRNLRVAFADIPGLLVSEVSNGSWASVSYRGLGEPHESWNVLTLQDAVPAVPDMYSYPAGYFTPPLETVERIEFIRGASGLLYGPQPGGAINYVLKGPRRAAGIEAEARLTAGSWDARQGFAGFAVSDGTLAADSFIHYAEGDGPRRVNSDHTQTTARVRGHYLRDNLTATLALDYYTARFGEPGGLSADRLAADRRANSLSRDRVRIERLAPTMTVDWQADDLTQVTARAFYSRFERESLRQAGGGFGQITPDANVLIRQLQVFDTAGLDLRAARSFGSNGQHTVTLGVLGHTSDAPVFVDKGISNSDEKGLAGALTRATRSGDAAAVFGELKLGFGDVQIVPGFRVERLRQRVVETLDLAAGSATGGGPGAPNGALGNREDRQTVPLYGLGVTWDAAPALRFVANASRGFKPLQYNDGVTFQAGIDAAGTFEPSYAFTVEAGLQAEPAPMVRIDASLFRVEFENQVGFLAGPLAATPTRGAVGVGGARRQNVGSMRNQGIDLALRLDLVGPEGFAKSDDTLRLSTNLQLLDADFTSGAAAGFTPQYAPKHLLRSVLAWISKDGGRAALTFTSVGDQQGADNNVADFFLPGYEVFDASVEWPLTAGFAIGAGINNLFDEEYASRVRPGGGGGFDPGAPRNVFVSISWKG</sequence>
<evidence type="ECO:0000259" key="15">
    <source>
        <dbReference type="Pfam" id="PF07715"/>
    </source>
</evidence>
<evidence type="ECO:0008006" key="18">
    <source>
        <dbReference type="Google" id="ProtNLM"/>
    </source>
</evidence>
<evidence type="ECO:0000256" key="9">
    <source>
        <dbReference type="ARBA" id="ARBA00023136"/>
    </source>
</evidence>
<evidence type="ECO:0000256" key="4">
    <source>
        <dbReference type="ARBA" id="ARBA00022496"/>
    </source>
</evidence>
<keyword evidence="8 12" id="KW-0798">TonB box</keyword>
<evidence type="ECO:0000256" key="8">
    <source>
        <dbReference type="ARBA" id="ARBA00023077"/>
    </source>
</evidence>
<evidence type="ECO:0000256" key="13">
    <source>
        <dbReference type="SAM" id="SignalP"/>
    </source>
</evidence>
<evidence type="ECO:0000313" key="17">
    <source>
        <dbReference type="Proteomes" id="UP000078263"/>
    </source>
</evidence>
<evidence type="ECO:0000256" key="5">
    <source>
        <dbReference type="ARBA" id="ARBA00022692"/>
    </source>
</evidence>
<comment type="similarity">
    <text evidence="11 12">Belongs to the TonB-dependent receptor family.</text>
</comment>
<dbReference type="InterPro" id="IPR037066">
    <property type="entry name" value="Plug_dom_sf"/>
</dbReference>
<dbReference type="Gene3D" id="2.40.170.20">
    <property type="entry name" value="TonB-dependent receptor, beta-barrel domain"/>
    <property type="match status" value="1"/>
</dbReference>
<keyword evidence="5 11" id="KW-0812">Transmembrane</keyword>
<dbReference type="InterPro" id="IPR000531">
    <property type="entry name" value="Beta-barrel_TonB"/>
</dbReference>
<keyword evidence="9 11" id="KW-0472">Membrane</keyword>
<dbReference type="RefSeq" id="WP_068348807.1">
    <property type="nucleotide sequence ID" value="NZ_CP016033.1"/>
</dbReference>
<dbReference type="Gene3D" id="2.170.130.10">
    <property type="entry name" value="TonB-dependent receptor, plug domain"/>
    <property type="match status" value="1"/>
</dbReference>
<dbReference type="KEGG" id="pns:A9D12_00890"/>
<dbReference type="Pfam" id="PF07715">
    <property type="entry name" value="Plug"/>
    <property type="match status" value="1"/>
</dbReference>
<evidence type="ECO:0000256" key="11">
    <source>
        <dbReference type="PROSITE-ProRule" id="PRU01360"/>
    </source>
</evidence>
<dbReference type="EMBL" id="CP016033">
    <property type="protein sequence ID" value="ANK11745.1"/>
    <property type="molecule type" value="Genomic_DNA"/>
</dbReference>
<keyword evidence="17" id="KW-1185">Reference proteome</keyword>
<dbReference type="InterPro" id="IPR036942">
    <property type="entry name" value="Beta-barrel_TonB_sf"/>
</dbReference>
<reference evidence="16 17" key="1">
    <citation type="submission" date="2016-05" db="EMBL/GenBank/DDBJ databases">
        <title>Compelete Genome Sequence of Bacteriochlorophyll-Synthesizing Bacterium Porphyrobacter neustonensis DSM 9434.</title>
        <authorList>
            <person name="Shi X.-L."/>
            <person name="Wu Y.-H."/>
            <person name="Cheng H."/>
            <person name="Xu L."/>
            <person name="Zhang X.-Q."/>
            <person name="Wang C.-S."/>
            <person name="Xu X.-W."/>
        </authorList>
    </citation>
    <scope>NUCLEOTIDE SEQUENCE [LARGE SCALE GENOMIC DNA]</scope>
    <source>
        <strain evidence="16 17">DSM 9434</strain>
    </source>
</reference>
<dbReference type="GO" id="GO:0006826">
    <property type="term" value="P:iron ion transport"/>
    <property type="evidence" value="ECO:0007669"/>
    <property type="project" value="UniProtKB-KW"/>
</dbReference>
<feature type="signal peptide" evidence="13">
    <location>
        <begin position="1"/>
        <end position="26"/>
    </location>
</feature>
<dbReference type="PROSITE" id="PS52016">
    <property type="entry name" value="TONB_DEPENDENT_REC_3"/>
    <property type="match status" value="1"/>
</dbReference>
<keyword evidence="13" id="KW-0732">Signal</keyword>
<evidence type="ECO:0000256" key="2">
    <source>
        <dbReference type="ARBA" id="ARBA00022448"/>
    </source>
</evidence>
<keyword evidence="3 11" id="KW-1134">Transmembrane beta strand</keyword>
<dbReference type="OrthoDB" id="9760333at2"/>
<evidence type="ECO:0000256" key="7">
    <source>
        <dbReference type="ARBA" id="ARBA00023065"/>
    </source>
</evidence>
<dbReference type="Pfam" id="PF00593">
    <property type="entry name" value="TonB_dep_Rec_b-barrel"/>
    <property type="match status" value="1"/>
</dbReference>
<dbReference type="PANTHER" id="PTHR32552">
    <property type="entry name" value="FERRICHROME IRON RECEPTOR-RELATED"/>
    <property type="match status" value="1"/>
</dbReference>
<accession>A0A192D0R9</accession>
<dbReference type="InterPro" id="IPR012910">
    <property type="entry name" value="Plug_dom"/>
</dbReference>
<feature type="domain" description="TonB-dependent receptor plug" evidence="15">
    <location>
        <begin position="87"/>
        <end position="181"/>
    </location>
</feature>
<feature type="chain" id="PRO_5008251615" description="TonB-dependent receptor" evidence="13">
    <location>
        <begin position="27"/>
        <end position="742"/>
    </location>
</feature>
<evidence type="ECO:0000256" key="6">
    <source>
        <dbReference type="ARBA" id="ARBA00023004"/>
    </source>
</evidence>
<proteinExistence type="inferred from homology"/>
<keyword evidence="6" id="KW-0408">Iron</keyword>
<evidence type="ECO:0000256" key="12">
    <source>
        <dbReference type="RuleBase" id="RU003357"/>
    </source>
</evidence>
<dbReference type="STRING" id="1112.A9D12_00890"/>
<evidence type="ECO:0000313" key="16">
    <source>
        <dbReference type="EMBL" id="ANK11745.1"/>
    </source>
</evidence>
<evidence type="ECO:0000256" key="3">
    <source>
        <dbReference type="ARBA" id="ARBA00022452"/>
    </source>
</evidence>
<dbReference type="InterPro" id="IPR039426">
    <property type="entry name" value="TonB-dep_rcpt-like"/>
</dbReference>
<dbReference type="AlphaFoldDB" id="A0A192D0R9"/>
<comment type="subcellular location">
    <subcellularLocation>
        <location evidence="1 11">Cell outer membrane</location>
        <topology evidence="1 11">Multi-pass membrane protein</topology>
    </subcellularLocation>
</comment>
<gene>
    <name evidence="16" type="ORF">A9D12_00890</name>
</gene>
<keyword evidence="4" id="KW-0410">Iron transport</keyword>
<keyword evidence="7" id="KW-0406">Ion transport</keyword>
<dbReference type="PANTHER" id="PTHR32552:SF81">
    <property type="entry name" value="TONB-DEPENDENT OUTER MEMBRANE RECEPTOR"/>
    <property type="match status" value="1"/>
</dbReference>
<keyword evidence="10 11" id="KW-0998">Cell outer membrane</keyword>
<evidence type="ECO:0000259" key="14">
    <source>
        <dbReference type="Pfam" id="PF00593"/>
    </source>
</evidence>
<name>A0A192D0R9_9SPHN</name>
<organism evidence="16 17">
    <name type="scientific">Erythrobacter neustonensis</name>
    <dbReference type="NCBI Taxonomy" id="1112"/>
    <lineage>
        <taxon>Bacteria</taxon>
        <taxon>Pseudomonadati</taxon>
        <taxon>Pseudomonadota</taxon>
        <taxon>Alphaproteobacteria</taxon>
        <taxon>Sphingomonadales</taxon>
        <taxon>Erythrobacteraceae</taxon>
        <taxon>Erythrobacter/Porphyrobacter group</taxon>
        <taxon>Erythrobacter</taxon>
    </lineage>
</organism>
<dbReference type="SUPFAM" id="SSF56935">
    <property type="entry name" value="Porins"/>
    <property type="match status" value="1"/>
</dbReference>
<evidence type="ECO:0000256" key="1">
    <source>
        <dbReference type="ARBA" id="ARBA00004571"/>
    </source>
</evidence>
<feature type="domain" description="TonB-dependent receptor-like beta-barrel" evidence="14">
    <location>
        <begin position="254"/>
        <end position="709"/>
    </location>
</feature>
<dbReference type="GO" id="GO:0009279">
    <property type="term" value="C:cell outer membrane"/>
    <property type="evidence" value="ECO:0007669"/>
    <property type="project" value="UniProtKB-SubCell"/>
</dbReference>
<dbReference type="Proteomes" id="UP000078263">
    <property type="component" value="Chromosome"/>
</dbReference>
<evidence type="ECO:0000256" key="10">
    <source>
        <dbReference type="ARBA" id="ARBA00023237"/>
    </source>
</evidence>
<protein>
    <recommendedName>
        <fullName evidence="18">TonB-dependent receptor</fullName>
    </recommendedName>
</protein>
<keyword evidence="2 11" id="KW-0813">Transport</keyword>